<protein>
    <submittedName>
        <fullName evidence="1">Uncharacterized protein</fullName>
    </submittedName>
</protein>
<dbReference type="Proteomes" id="UP001557470">
    <property type="component" value="Unassembled WGS sequence"/>
</dbReference>
<dbReference type="PANTHER" id="PTHR31025">
    <property type="entry name" value="SI:CH211-196P9.1-RELATED"/>
    <property type="match status" value="1"/>
</dbReference>
<organism evidence="1 2">
    <name type="scientific">Umbra pygmaea</name>
    <name type="common">Eastern mudminnow</name>
    <dbReference type="NCBI Taxonomy" id="75934"/>
    <lineage>
        <taxon>Eukaryota</taxon>
        <taxon>Metazoa</taxon>
        <taxon>Chordata</taxon>
        <taxon>Craniata</taxon>
        <taxon>Vertebrata</taxon>
        <taxon>Euteleostomi</taxon>
        <taxon>Actinopterygii</taxon>
        <taxon>Neopterygii</taxon>
        <taxon>Teleostei</taxon>
        <taxon>Protacanthopterygii</taxon>
        <taxon>Esociformes</taxon>
        <taxon>Umbridae</taxon>
        <taxon>Umbra</taxon>
    </lineage>
</organism>
<keyword evidence="2" id="KW-1185">Reference proteome</keyword>
<comment type="caution">
    <text evidence="1">The sequence shown here is derived from an EMBL/GenBank/DDBJ whole genome shotgun (WGS) entry which is preliminary data.</text>
</comment>
<proteinExistence type="predicted"/>
<dbReference type="PANTHER" id="PTHR31025:SF27">
    <property type="entry name" value="SI:CH211-193K19.2-RELATED"/>
    <property type="match status" value="1"/>
</dbReference>
<evidence type="ECO:0000313" key="1">
    <source>
        <dbReference type="EMBL" id="KAL0964257.1"/>
    </source>
</evidence>
<accession>A0ABD0WJ32</accession>
<sequence>MRRRFVLNSFASTVSTTFLTSLDNHTQGLPKMYRAKARQGRWNNLDELLEKLDAQTTDLTTYRRSAVLRGLPLYLREPASISKTKDTEALGPHTKAMKMGILEVTDSSTNSGPYSTVVNVAVVLEEEVVMDNLGDFTNALMMLFGLLYAVNMEYPKDLRYTFEAIQKIIFNLGKECTARIHSLKNKLLKV</sequence>
<dbReference type="AlphaFoldDB" id="A0ABD0WJ32"/>
<dbReference type="EMBL" id="JAGEUA010000010">
    <property type="protein sequence ID" value="KAL0964257.1"/>
    <property type="molecule type" value="Genomic_DNA"/>
</dbReference>
<reference evidence="1 2" key="1">
    <citation type="submission" date="2024-06" db="EMBL/GenBank/DDBJ databases">
        <authorList>
            <person name="Pan Q."/>
            <person name="Wen M."/>
            <person name="Jouanno E."/>
            <person name="Zahm M."/>
            <person name="Klopp C."/>
            <person name="Cabau C."/>
            <person name="Louis A."/>
            <person name="Berthelot C."/>
            <person name="Parey E."/>
            <person name="Roest Crollius H."/>
            <person name="Montfort J."/>
            <person name="Robinson-Rechavi M."/>
            <person name="Bouchez O."/>
            <person name="Lampietro C."/>
            <person name="Lopez Roques C."/>
            <person name="Donnadieu C."/>
            <person name="Postlethwait J."/>
            <person name="Bobe J."/>
            <person name="Verreycken H."/>
            <person name="Guiguen Y."/>
        </authorList>
    </citation>
    <scope>NUCLEOTIDE SEQUENCE [LARGE SCALE GENOMIC DNA]</scope>
    <source>
        <strain evidence="1">Up_M1</strain>
        <tissue evidence="1">Testis</tissue>
    </source>
</reference>
<evidence type="ECO:0000313" key="2">
    <source>
        <dbReference type="Proteomes" id="UP001557470"/>
    </source>
</evidence>
<name>A0ABD0WJ32_UMBPY</name>
<gene>
    <name evidence="1" type="ORF">UPYG_G00321410</name>
</gene>